<protein>
    <submittedName>
        <fullName evidence="5">Aminotransferase class V-fold PLP-dependent enzyme</fullName>
    </submittedName>
</protein>
<dbReference type="InterPro" id="IPR015424">
    <property type="entry name" value="PyrdxlP-dep_Trfase"/>
</dbReference>
<feature type="signal peptide" evidence="3">
    <location>
        <begin position="1"/>
        <end position="24"/>
    </location>
</feature>
<feature type="chain" id="PRO_5019044042" evidence="3">
    <location>
        <begin position="25"/>
        <end position="436"/>
    </location>
</feature>
<dbReference type="EMBL" id="PIQE01000001">
    <property type="protein sequence ID" value="RUO74466.1"/>
    <property type="molecule type" value="Genomic_DNA"/>
</dbReference>
<evidence type="ECO:0000313" key="6">
    <source>
        <dbReference type="Proteomes" id="UP000287022"/>
    </source>
</evidence>
<dbReference type="Proteomes" id="UP000287022">
    <property type="component" value="Unassembled WGS sequence"/>
</dbReference>
<dbReference type="InterPro" id="IPR019546">
    <property type="entry name" value="TAT_signal_bac_arc"/>
</dbReference>
<dbReference type="RefSeq" id="WP_026861686.1">
    <property type="nucleotide sequence ID" value="NZ_PIQE01000001.1"/>
</dbReference>
<dbReference type="Gene3D" id="3.90.1150.10">
    <property type="entry name" value="Aspartate Aminotransferase, domain 1"/>
    <property type="match status" value="1"/>
</dbReference>
<keyword evidence="5" id="KW-0808">Transferase</keyword>
<feature type="domain" description="Aminotransferase class V" evidence="4">
    <location>
        <begin position="100"/>
        <end position="392"/>
    </location>
</feature>
<dbReference type="Pfam" id="PF10518">
    <property type="entry name" value="TAT_signal"/>
    <property type="match status" value="1"/>
</dbReference>
<accession>A0A432Z967</accession>
<dbReference type="SUPFAM" id="SSF53383">
    <property type="entry name" value="PLP-dependent transferases"/>
    <property type="match status" value="1"/>
</dbReference>
<evidence type="ECO:0000259" key="4">
    <source>
        <dbReference type="Pfam" id="PF00266"/>
    </source>
</evidence>
<keyword evidence="2" id="KW-0663">Pyridoxal phosphate</keyword>
<dbReference type="InterPro" id="IPR015421">
    <property type="entry name" value="PyrdxlP-dep_Trfase_major"/>
</dbReference>
<proteinExistence type="predicted"/>
<dbReference type="GO" id="GO:0008483">
    <property type="term" value="F:transaminase activity"/>
    <property type="evidence" value="ECO:0007669"/>
    <property type="project" value="UniProtKB-KW"/>
</dbReference>
<dbReference type="Pfam" id="PF00266">
    <property type="entry name" value="Aminotran_5"/>
    <property type="match status" value="1"/>
</dbReference>
<name>A0A432Z967_9GAMM</name>
<gene>
    <name evidence="5" type="ORF">CWI80_03760</name>
</gene>
<dbReference type="PROSITE" id="PS51318">
    <property type="entry name" value="TAT"/>
    <property type="match status" value="1"/>
</dbReference>
<dbReference type="Gene3D" id="3.40.640.10">
    <property type="entry name" value="Type I PLP-dependent aspartate aminotransferase-like (Major domain)"/>
    <property type="match status" value="1"/>
</dbReference>
<keyword evidence="1 3" id="KW-0732">Signal</keyword>
<evidence type="ECO:0000313" key="5">
    <source>
        <dbReference type="EMBL" id="RUO74466.1"/>
    </source>
</evidence>
<evidence type="ECO:0000256" key="1">
    <source>
        <dbReference type="ARBA" id="ARBA00022729"/>
    </source>
</evidence>
<dbReference type="PANTHER" id="PTHR43092:SF6">
    <property type="entry name" value="BLR1280 PROTEIN"/>
    <property type="match status" value="1"/>
</dbReference>
<dbReference type="STRING" id="1122124.GCA_000423165_00646"/>
<sequence length="436" mass="48465">MQRRDFLKGAAALAALPFVPKALAASATANSEHSISALQKLTKATTVQQLVRDEVFWSYVRGFYQLPEKVIQLENGNWGVMSTPVLEEYVQQTQRVNQLSSYYSRREFYGELKPIVTDVAQRLGCGADEIAFARGASEALNNLISGYRHLGKGDAVMYADVDYDSMQAAMRQRGVNVVKINLPEQANANDYVSVYRDALRAHPQVKLLLLTHLSHRHGLVLPIKEIVAMAREFGVDCIVDAAHSWGQMDFDLADLGADFVGFNLHKWMGAPIGCGVMYIKRERLVDIAPALGDGLAFDPNKEIGKTYHRIHTGTFNYAAWLTIPKALAFHDAIGAELKAARLRYLRDYWVSRVRDLPHLSIVADTPTGGYATITSLRYREQTSVDANKALAKRLLEQHNIFSVHRTGLAQGACVRITPSTFTLTSELDTLITALSR</sequence>
<dbReference type="AlphaFoldDB" id="A0A432Z967"/>
<organism evidence="5 6">
    <name type="scientific">Pseudidiomarina sediminum</name>
    <dbReference type="NCBI Taxonomy" id="431675"/>
    <lineage>
        <taxon>Bacteria</taxon>
        <taxon>Pseudomonadati</taxon>
        <taxon>Pseudomonadota</taxon>
        <taxon>Gammaproteobacteria</taxon>
        <taxon>Alteromonadales</taxon>
        <taxon>Idiomarinaceae</taxon>
        <taxon>Pseudidiomarina</taxon>
    </lineage>
</organism>
<keyword evidence="6" id="KW-1185">Reference proteome</keyword>
<evidence type="ECO:0000256" key="2">
    <source>
        <dbReference type="ARBA" id="ARBA00022898"/>
    </source>
</evidence>
<reference evidence="6" key="1">
    <citation type="journal article" date="2018" name="Front. Microbiol.">
        <title>Genome-Based Analysis Reveals the Taxonomy and Diversity of the Family Idiomarinaceae.</title>
        <authorList>
            <person name="Liu Y."/>
            <person name="Lai Q."/>
            <person name="Shao Z."/>
        </authorList>
    </citation>
    <scope>NUCLEOTIDE SEQUENCE [LARGE SCALE GENOMIC DNA]</scope>
    <source>
        <strain evidence="6">c121</strain>
    </source>
</reference>
<dbReference type="InterPro" id="IPR015422">
    <property type="entry name" value="PyrdxlP-dep_Trfase_small"/>
</dbReference>
<evidence type="ECO:0000256" key="3">
    <source>
        <dbReference type="SAM" id="SignalP"/>
    </source>
</evidence>
<dbReference type="InterPro" id="IPR006311">
    <property type="entry name" value="TAT_signal"/>
</dbReference>
<dbReference type="InterPro" id="IPR000192">
    <property type="entry name" value="Aminotrans_V_dom"/>
</dbReference>
<keyword evidence="5" id="KW-0032">Aminotransferase</keyword>
<comment type="caution">
    <text evidence="5">The sequence shown here is derived from an EMBL/GenBank/DDBJ whole genome shotgun (WGS) entry which is preliminary data.</text>
</comment>
<dbReference type="PANTHER" id="PTHR43092">
    <property type="entry name" value="L-CYSTEINE DESULFHYDRASE"/>
    <property type="match status" value="1"/>
</dbReference>